<reference evidence="2" key="1">
    <citation type="submission" date="2022-11" db="UniProtKB">
        <authorList>
            <consortium name="WormBaseParasite"/>
        </authorList>
    </citation>
    <scope>IDENTIFICATION</scope>
</reference>
<proteinExistence type="predicted"/>
<protein>
    <submittedName>
        <fullName evidence="2">Uncharacterized protein</fullName>
    </submittedName>
</protein>
<dbReference type="Proteomes" id="UP000887565">
    <property type="component" value="Unplaced"/>
</dbReference>
<sequence>MNITPMPTVAQENSRRLLLLIAIRNRNETEGQVSFPLSNRKKVDESNMRIIIGRRISGPILHSFWNDRCSNEIFGKHSLT</sequence>
<name>A0A915HM41_ROMCU</name>
<evidence type="ECO:0000313" key="1">
    <source>
        <dbReference type="Proteomes" id="UP000887565"/>
    </source>
</evidence>
<dbReference type="AlphaFoldDB" id="A0A915HM41"/>
<organism evidence="1 2">
    <name type="scientific">Romanomermis culicivorax</name>
    <name type="common">Nematode worm</name>
    <dbReference type="NCBI Taxonomy" id="13658"/>
    <lineage>
        <taxon>Eukaryota</taxon>
        <taxon>Metazoa</taxon>
        <taxon>Ecdysozoa</taxon>
        <taxon>Nematoda</taxon>
        <taxon>Enoplea</taxon>
        <taxon>Dorylaimia</taxon>
        <taxon>Mermithida</taxon>
        <taxon>Mermithoidea</taxon>
        <taxon>Mermithidae</taxon>
        <taxon>Romanomermis</taxon>
    </lineage>
</organism>
<dbReference type="WBParaSite" id="nRc.2.0.1.t02555-RA">
    <property type="protein sequence ID" value="nRc.2.0.1.t02555-RA"/>
    <property type="gene ID" value="nRc.2.0.1.g02555"/>
</dbReference>
<accession>A0A915HM41</accession>
<evidence type="ECO:0000313" key="2">
    <source>
        <dbReference type="WBParaSite" id="nRc.2.0.1.t02555-RA"/>
    </source>
</evidence>
<keyword evidence="1" id="KW-1185">Reference proteome</keyword>